<dbReference type="InterPro" id="IPR011701">
    <property type="entry name" value="MFS"/>
</dbReference>
<reference evidence="5 6" key="1">
    <citation type="submission" date="2019-12" db="EMBL/GenBank/DDBJ databases">
        <title>Nocardia macrotermitis sp. nov. and Nocardia aurantia sp. nov., isolated from the gut of the fungus growing-termite Macrotermes natalensis.</title>
        <authorList>
            <person name="Christine B."/>
            <person name="Rene B."/>
        </authorList>
    </citation>
    <scope>NUCLEOTIDE SEQUENCE [LARGE SCALE GENOMIC DNA]</scope>
    <source>
        <strain evidence="5 6">DSM 102126</strain>
    </source>
</reference>
<feature type="transmembrane region" description="Helical" evidence="4">
    <location>
        <begin position="212"/>
        <end position="230"/>
    </location>
</feature>
<name>A0A6I4W8W4_9ACTN</name>
<keyword evidence="1 4" id="KW-0812">Transmembrane</keyword>
<comment type="caution">
    <text evidence="5">The sequence shown here is derived from an EMBL/GenBank/DDBJ whole genome shotgun (WGS) entry which is preliminary data.</text>
</comment>
<evidence type="ECO:0000256" key="1">
    <source>
        <dbReference type="ARBA" id="ARBA00022692"/>
    </source>
</evidence>
<gene>
    <name evidence="5" type="ORF">GQ466_18985</name>
</gene>
<evidence type="ECO:0000256" key="2">
    <source>
        <dbReference type="ARBA" id="ARBA00022989"/>
    </source>
</evidence>
<proteinExistence type="predicted"/>
<feature type="transmembrane region" description="Helical" evidence="4">
    <location>
        <begin position="171"/>
        <end position="191"/>
    </location>
</feature>
<evidence type="ECO:0000256" key="3">
    <source>
        <dbReference type="ARBA" id="ARBA00023136"/>
    </source>
</evidence>
<evidence type="ECO:0000256" key="4">
    <source>
        <dbReference type="SAM" id="Phobius"/>
    </source>
</evidence>
<protein>
    <submittedName>
        <fullName evidence="5">MFS transporter</fullName>
    </submittedName>
</protein>
<keyword evidence="6" id="KW-1185">Reference proteome</keyword>
<feature type="transmembrane region" description="Helical" evidence="4">
    <location>
        <begin position="280"/>
        <end position="299"/>
    </location>
</feature>
<dbReference type="PANTHER" id="PTHR23121">
    <property type="entry name" value="SODIUM-DEPENDENT GLUCOSE TRANSPORTER 1"/>
    <property type="match status" value="1"/>
</dbReference>
<dbReference type="AlphaFoldDB" id="A0A6I4W8W4"/>
<feature type="transmembrane region" description="Helical" evidence="4">
    <location>
        <begin position="305"/>
        <end position="327"/>
    </location>
</feature>
<feature type="transmembrane region" description="Helical" evidence="4">
    <location>
        <begin position="82"/>
        <end position="101"/>
    </location>
</feature>
<feature type="transmembrane region" description="Helical" evidence="4">
    <location>
        <begin position="107"/>
        <end position="128"/>
    </location>
</feature>
<dbReference type="Gene3D" id="1.20.1250.20">
    <property type="entry name" value="MFS general substrate transporter like domains"/>
    <property type="match status" value="2"/>
</dbReference>
<dbReference type="SUPFAM" id="SSF103473">
    <property type="entry name" value="MFS general substrate transporter"/>
    <property type="match status" value="1"/>
</dbReference>
<feature type="transmembrane region" description="Helical" evidence="4">
    <location>
        <begin position="12"/>
        <end position="35"/>
    </location>
</feature>
<feature type="transmembrane region" description="Helical" evidence="4">
    <location>
        <begin position="55"/>
        <end position="75"/>
    </location>
</feature>
<accession>A0A6I4W8W4</accession>
<feature type="transmembrane region" description="Helical" evidence="4">
    <location>
        <begin position="339"/>
        <end position="360"/>
    </location>
</feature>
<feature type="transmembrane region" description="Helical" evidence="4">
    <location>
        <begin position="140"/>
        <end position="159"/>
    </location>
</feature>
<dbReference type="Pfam" id="PF07690">
    <property type="entry name" value="MFS_1"/>
    <property type="match status" value="1"/>
</dbReference>
<dbReference type="PANTHER" id="PTHR23121:SF9">
    <property type="entry name" value="SODIUM-DEPENDENT GLUCOSE TRANSPORTER 1"/>
    <property type="match status" value="1"/>
</dbReference>
<keyword evidence="2 4" id="KW-1133">Transmembrane helix</keyword>
<organism evidence="5 6">
    <name type="scientific">Actinomadura rayongensis</name>
    <dbReference type="NCBI Taxonomy" id="1429076"/>
    <lineage>
        <taxon>Bacteria</taxon>
        <taxon>Bacillati</taxon>
        <taxon>Actinomycetota</taxon>
        <taxon>Actinomycetes</taxon>
        <taxon>Streptosporangiales</taxon>
        <taxon>Thermomonosporaceae</taxon>
        <taxon>Actinomadura</taxon>
    </lineage>
</organism>
<evidence type="ECO:0000313" key="6">
    <source>
        <dbReference type="Proteomes" id="UP000431901"/>
    </source>
</evidence>
<evidence type="ECO:0000313" key="5">
    <source>
        <dbReference type="EMBL" id="MXQ66108.1"/>
    </source>
</evidence>
<keyword evidence="3 4" id="KW-0472">Membrane</keyword>
<dbReference type="InterPro" id="IPR036259">
    <property type="entry name" value="MFS_trans_sf"/>
</dbReference>
<dbReference type="Proteomes" id="UP000431901">
    <property type="component" value="Unassembled WGS sequence"/>
</dbReference>
<dbReference type="RefSeq" id="WP_161104294.1">
    <property type="nucleotide sequence ID" value="NZ_JBHLYI010000004.1"/>
</dbReference>
<feature type="transmembrane region" description="Helical" evidence="4">
    <location>
        <begin position="250"/>
        <end position="268"/>
    </location>
</feature>
<dbReference type="OrthoDB" id="9809599at2"/>
<sequence length="364" mass="38145">MLETREKGLGGAAARSVTTAYFVCFAMVGATSAMLGPSLPVLSDASGLSASSLSVLFTADSVGAVCGSLFAGRVFDRLDPHVQLALGLGGLAAAVAAIPLADSLLLLVLGWWALGASKIFVLVTANTLLMRQRGEGAGPYVNAAQFFAGLGSLLMPALIAQALGATGGLHLAYWAMTGLAVLLVARLRALPVPAPTAPEPEEPDLRARHRRIVLTVAVLFFFYEGAEIGFSGWLPSFTLDQGITDSSGTAAYYTSVFWIAMTLGRLLCLPIARRTPAERILLTSLAACCTTLAALLLFGSTSLFVVFWTFAFGLSMASIFPAAFTMLNQRGAMNGRVNALCMFAASGGAMFFPLVIGQFVTLRR</sequence>
<dbReference type="GO" id="GO:0022857">
    <property type="term" value="F:transmembrane transporter activity"/>
    <property type="evidence" value="ECO:0007669"/>
    <property type="project" value="InterPro"/>
</dbReference>
<dbReference type="EMBL" id="WUTW01000003">
    <property type="protein sequence ID" value="MXQ66108.1"/>
    <property type="molecule type" value="Genomic_DNA"/>
</dbReference>